<dbReference type="InterPro" id="IPR010502">
    <property type="entry name" value="Carb-bd_dom_fam9"/>
</dbReference>
<dbReference type="AlphaFoldDB" id="X1KUA0"/>
<reference evidence="2" key="1">
    <citation type="journal article" date="2014" name="Front. Microbiol.">
        <title>High frequency of phylogenetically diverse reductive dehalogenase-homologous genes in deep subseafloor sedimentary metagenomes.</title>
        <authorList>
            <person name="Kawai M."/>
            <person name="Futagami T."/>
            <person name="Toyoda A."/>
            <person name="Takaki Y."/>
            <person name="Nishi S."/>
            <person name="Hori S."/>
            <person name="Arai W."/>
            <person name="Tsubouchi T."/>
            <person name="Morono Y."/>
            <person name="Uchiyama I."/>
            <person name="Ito T."/>
            <person name="Fujiyama A."/>
            <person name="Inagaki F."/>
            <person name="Takami H."/>
        </authorList>
    </citation>
    <scope>NUCLEOTIDE SEQUENCE</scope>
    <source>
        <strain evidence="2">Expedition CK06-06</strain>
    </source>
</reference>
<dbReference type="Gene3D" id="2.60.40.10">
    <property type="entry name" value="Immunoglobulins"/>
    <property type="match status" value="1"/>
</dbReference>
<dbReference type="InterPro" id="IPR013783">
    <property type="entry name" value="Ig-like_fold"/>
</dbReference>
<name>X1KUA0_9ZZZZ</name>
<sequence length="290" mass="32942">GELIKTFNKEPFKFKWETSDSGRYSLYAEVINDLGEKKESLPIEVTVYSPEEEEIKETLVNKINRVISEIEYRKTNGYPKICLKTEDPIIIDGTTENWEDFDSFSAFKATFKPEALTSSTDLSGRFYSAWNNENLYLIMDVTDDVLTTLGKDEDIQKGDGLLFSIDTNLYGDINTRILDADDYQLFISPGNFSNINSQVKTIVPEQYELTGINIASTRKVGGYYIELKIPWIQLGIQNPQDEMVFGFNLDILDTDHLGEHELIISSSPRANSQDALTFGTLILIEHPTED</sequence>
<dbReference type="EMBL" id="BARV01002579">
    <property type="protein sequence ID" value="GAH93739.1"/>
    <property type="molecule type" value="Genomic_DNA"/>
</dbReference>
<evidence type="ECO:0000259" key="1">
    <source>
        <dbReference type="Pfam" id="PF06452"/>
    </source>
</evidence>
<dbReference type="SUPFAM" id="SSF49344">
    <property type="entry name" value="CBD9-like"/>
    <property type="match status" value="1"/>
</dbReference>
<protein>
    <recommendedName>
        <fullName evidence="1">Carbohydrate-binding domain-containing protein</fullName>
    </recommendedName>
</protein>
<gene>
    <name evidence="2" type="ORF">S06H3_06597</name>
</gene>
<dbReference type="Pfam" id="PF06452">
    <property type="entry name" value="CBM9_1"/>
    <property type="match status" value="1"/>
</dbReference>
<feature type="non-terminal residue" evidence="2">
    <location>
        <position position="1"/>
    </location>
</feature>
<dbReference type="GO" id="GO:0004553">
    <property type="term" value="F:hydrolase activity, hydrolyzing O-glycosyl compounds"/>
    <property type="evidence" value="ECO:0007669"/>
    <property type="project" value="InterPro"/>
</dbReference>
<dbReference type="GO" id="GO:0016052">
    <property type="term" value="P:carbohydrate catabolic process"/>
    <property type="evidence" value="ECO:0007669"/>
    <property type="project" value="InterPro"/>
</dbReference>
<evidence type="ECO:0000313" key="2">
    <source>
        <dbReference type="EMBL" id="GAH93739.1"/>
    </source>
</evidence>
<comment type="caution">
    <text evidence="2">The sequence shown here is derived from an EMBL/GenBank/DDBJ whole genome shotgun (WGS) entry which is preliminary data.</text>
</comment>
<proteinExistence type="predicted"/>
<organism evidence="2">
    <name type="scientific">marine sediment metagenome</name>
    <dbReference type="NCBI Taxonomy" id="412755"/>
    <lineage>
        <taxon>unclassified sequences</taxon>
        <taxon>metagenomes</taxon>
        <taxon>ecological metagenomes</taxon>
    </lineage>
</organism>
<accession>X1KUA0</accession>
<feature type="domain" description="Carbohydrate-binding" evidence="1">
    <location>
        <begin position="91"/>
        <end position="285"/>
    </location>
</feature>
<dbReference type="Gene3D" id="2.60.40.1190">
    <property type="match status" value="1"/>
</dbReference>
<dbReference type="GO" id="GO:0030246">
    <property type="term" value="F:carbohydrate binding"/>
    <property type="evidence" value="ECO:0007669"/>
    <property type="project" value="InterPro"/>
</dbReference>